<gene>
    <name evidence="2" type="ORF">Lsai_1896</name>
</gene>
<name>A0A0W0YJC7_9GAMM</name>
<dbReference type="PATRIC" id="fig|28087.4.peg.2031"/>
<protein>
    <submittedName>
        <fullName evidence="2">Uncharacterized protein</fullName>
    </submittedName>
</protein>
<dbReference type="Gene3D" id="2.40.160.20">
    <property type="match status" value="1"/>
</dbReference>
<evidence type="ECO:0000256" key="1">
    <source>
        <dbReference type="SAM" id="SignalP"/>
    </source>
</evidence>
<dbReference type="RefSeq" id="WP_027271925.1">
    <property type="nucleotide sequence ID" value="NZ_CAAAJE010000027.1"/>
</dbReference>
<dbReference type="AlphaFoldDB" id="A0A0W0YJC7"/>
<keyword evidence="1" id="KW-0732">Signal</keyword>
<feature type="signal peptide" evidence="1">
    <location>
        <begin position="1"/>
        <end position="20"/>
    </location>
</feature>
<dbReference type="SUPFAM" id="SSF56925">
    <property type="entry name" value="OMPA-like"/>
    <property type="match status" value="1"/>
</dbReference>
<dbReference type="Proteomes" id="UP000054621">
    <property type="component" value="Unassembled WGS sequence"/>
</dbReference>
<dbReference type="InterPro" id="IPR011250">
    <property type="entry name" value="OMP/PagP_B-barrel"/>
</dbReference>
<dbReference type="eggNOG" id="COG3637">
    <property type="taxonomic scope" value="Bacteria"/>
</dbReference>
<evidence type="ECO:0000313" key="2">
    <source>
        <dbReference type="EMBL" id="KTD56919.1"/>
    </source>
</evidence>
<feature type="chain" id="PRO_5006917676" evidence="1">
    <location>
        <begin position="21"/>
        <end position="252"/>
    </location>
</feature>
<sequence length="252" mass="27174">MKQIIKFGFILSFLSNSAFSAEPVQGFYFGLLGQISHAPNPDLTFTINNVPYTGQVTLGPVGGGVGTSIGYKIQNFRLEAEFLYNINNYGELQVGTCTLISPTVVGPEGVCPAYIQDNGLGFNGNTMGFYGLFNAFYDFTSSNPDINFVPYLGLGLGAALIRNQGNIESTEYSGIVPAIQFTSNNSQGGFALQGIVGFNYYLDDFTTMGLDFRYVSTMMSNNNNNNSSSSSSQFGISTINLVFNFALEKGDS</sequence>
<comment type="caution">
    <text evidence="2">The sequence shown here is derived from an EMBL/GenBank/DDBJ whole genome shotgun (WGS) entry which is preliminary data.</text>
</comment>
<evidence type="ECO:0000313" key="3">
    <source>
        <dbReference type="Proteomes" id="UP000054621"/>
    </source>
</evidence>
<accession>A0A0W0YJC7</accession>
<organism evidence="2 3">
    <name type="scientific">Legionella sainthelensi</name>
    <dbReference type="NCBI Taxonomy" id="28087"/>
    <lineage>
        <taxon>Bacteria</taxon>
        <taxon>Pseudomonadati</taxon>
        <taxon>Pseudomonadota</taxon>
        <taxon>Gammaproteobacteria</taxon>
        <taxon>Legionellales</taxon>
        <taxon>Legionellaceae</taxon>
        <taxon>Legionella</taxon>
    </lineage>
</organism>
<reference evidence="2 3" key="1">
    <citation type="submission" date="2015-11" db="EMBL/GenBank/DDBJ databases">
        <title>Genomic analysis of 38 Legionella species identifies large and diverse effector repertoires.</title>
        <authorList>
            <person name="Burstein D."/>
            <person name="Amaro F."/>
            <person name="Zusman T."/>
            <person name="Lifshitz Z."/>
            <person name="Cohen O."/>
            <person name="Gilbert J.A."/>
            <person name="Pupko T."/>
            <person name="Shuman H.A."/>
            <person name="Segal G."/>
        </authorList>
    </citation>
    <scope>NUCLEOTIDE SEQUENCE [LARGE SCALE GENOMIC DNA]</scope>
    <source>
        <strain evidence="2 3">Mt.St.Helens-4</strain>
    </source>
</reference>
<dbReference type="OrthoDB" id="5647185at2"/>
<dbReference type="EMBL" id="LNYV01000029">
    <property type="protein sequence ID" value="KTD56919.1"/>
    <property type="molecule type" value="Genomic_DNA"/>
</dbReference>
<proteinExistence type="predicted"/>